<evidence type="ECO:0000256" key="1">
    <source>
        <dbReference type="ARBA" id="ARBA00004651"/>
    </source>
</evidence>
<comment type="caution">
    <text evidence="8">The sequence shown here is derived from an EMBL/GenBank/DDBJ whole genome shotgun (WGS) entry which is preliminary data.</text>
</comment>
<dbReference type="PANTHER" id="PTHR43124">
    <property type="entry name" value="PURINE EFFLUX PUMP PBUE"/>
    <property type="match status" value="1"/>
</dbReference>
<feature type="transmembrane region" description="Helical" evidence="6">
    <location>
        <begin position="239"/>
        <end position="259"/>
    </location>
</feature>
<evidence type="ECO:0000256" key="2">
    <source>
        <dbReference type="ARBA" id="ARBA00022475"/>
    </source>
</evidence>
<evidence type="ECO:0000256" key="6">
    <source>
        <dbReference type="SAM" id="Phobius"/>
    </source>
</evidence>
<keyword evidence="4 6" id="KW-1133">Transmembrane helix</keyword>
<evidence type="ECO:0000313" key="9">
    <source>
        <dbReference type="Proteomes" id="UP000254925"/>
    </source>
</evidence>
<dbReference type="OrthoDB" id="7930524at2"/>
<dbReference type="Gene3D" id="1.20.1250.20">
    <property type="entry name" value="MFS general substrate transporter like domains"/>
    <property type="match status" value="1"/>
</dbReference>
<dbReference type="InterPro" id="IPR020846">
    <property type="entry name" value="MFS_dom"/>
</dbReference>
<dbReference type="AlphaFoldDB" id="A0A370HGW3"/>
<dbReference type="EMBL" id="QQBB01000008">
    <property type="protein sequence ID" value="RDI56789.1"/>
    <property type="molecule type" value="Genomic_DNA"/>
</dbReference>
<dbReference type="GO" id="GO:0022857">
    <property type="term" value="F:transmembrane transporter activity"/>
    <property type="evidence" value="ECO:0007669"/>
    <property type="project" value="InterPro"/>
</dbReference>
<feature type="transmembrane region" description="Helical" evidence="6">
    <location>
        <begin position="208"/>
        <end position="233"/>
    </location>
</feature>
<feature type="transmembrane region" description="Helical" evidence="6">
    <location>
        <begin position="271"/>
        <end position="287"/>
    </location>
</feature>
<feature type="transmembrane region" description="Helical" evidence="6">
    <location>
        <begin position="128"/>
        <end position="152"/>
    </location>
</feature>
<feature type="transmembrane region" description="Helical" evidence="6">
    <location>
        <begin position="158"/>
        <end position="178"/>
    </location>
</feature>
<dbReference type="CDD" id="cd17324">
    <property type="entry name" value="MFS_NepI_like"/>
    <property type="match status" value="1"/>
</dbReference>
<sequence>MNRLAATLGACAFASGFGIRIVDPMVPMLSAEFGVSLAATSFLVTAFALAYAFGQPILGPAGDSFGKMRLILLCGSLVTVLLVLCALAPSFPSLAVARGISGFAAGGIIPLAIAALSDSVEASERQVALGRFLIASILGQMLGATAAGIVSALLGWRAVFLVTAVLMGMATTIALRALPREKPERTGSARRPIFRSYGRILSAHRAPLFFAMVFIGATVAYGTFPFVAAILAARFGTGAFEAGLVLGGFGLGGVLYALTVRSIIRVLGPTRMSRIGGLGSGLALVIFAFPLPWAWNVASFMMLGLCYFMLHNKFQTHAAELAPGATGSAVALFAFCIFAAQGAGPLIVGGALAVLPVGGVLVVMACLITGVGFLAPRLLFRN</sequence>
<proteinExistence type="predicted"/>
<dbReference type="RefSeq" id="WP_114771752.1">
    <property type="nucleotide sequence ID" value="NZ_QQBB01000008.1"/>
</dbReference>
<dbReference type="Pfam" id="PF07690">
    <property type="entry name" value="MFS_1"/>
    <property type="match status" value="1"/>
</dbReference>
<keyword evidence="2" id="KW-1003">Cell membrane</keyword>
<dbReference type="PANTHER" id="PTHR43124:SF3">
    <property type="entry name" value="CHLORAMPHENICOL EFFLUX PUMP RV0191"/>
    <property type="match status" value="1"/>
</dbReference>
<organism evidence="8 9">
    <name type="scientific">Microvirga subterranea</name>
    <dbReference type="NCBI Taxonomy" id="186651"/>
    <lineage>
        <taxon>Bacteria</taxon>
        <taxon>Pseudomonadati</taxon>
        <taxon>Pseudomonadota</taxon>
        <taxon>Alphaproteobacteria</taxon>
        <taxon>Hyphomicrobiales</taxon>
        <taxon>Methylobacteriaceae</taxon>
        <taxon>Microvirga</taxon>
    </lineage>
</organism>
<evidence type="ECO:0000256" key="3">
    <source>
        <dbReference type="ARBA" id="ARBA00022692"/>
    </source>
</evidence>
<reference evidence="8 9" key="1">
    <citation type="submission" date="2018-07" db="EMBL/GenBank/DDBJ databases">
        <title>Genomic Encyclopedia of Type Strains, Phase IV (KMG-IV): sequencing the most valuable type-strain genomes for metagenomic binning, comparative biology and taxonomic classification.</title>
        <authorList>
            <person name="Goeker M."/>
        </authorList>
    </citation>
    <scope>NUCLEOTIDE SEQUENCE [LARGE SCALE GENOMIC DNA]</scope>
    <source>
        <strain evidence="8 9">DSM 14364</strain>
    </source>
</reference>
<dbReference type="InterPro" id="IPR036259">
    <property type="entry name" value="MFS_trans_sf"/>
</dbReference>
<dbReference type="InterPro" id="IPR050189">
    <property type="entry name" value="MFS_Efflux_Transporters"/>
</dbReference>
<evidence type="ECO:0000256" key="5">
    <source>
        <dbReference type="ARBA" id="ARBA00023136"/>
    </source>
</evidence>
<comment type="subcellular location">
    <subcellularLocation>
        <location evidence="1">Cell membrane</location>
        <topology evidence="1">Multi-pass membrane protein</topology>
    </subcellularLocation>
</comment>
<feature type="domain" description="Major facilitator superfamily (MFS) profile" evidence="7">
    <location>
        <begin position="4"/>
        <end position="382"/>
    </location>
</feature>
<dbReference type="SUPFAM" id="SSF103473">
    <property type="entry name" value="MFS general substrate transporter"/>
    <property type="match status" value="1"/>
</dbReference>
<protein>
    <submittedName>
        <fullName evidence="8">Putative MFS family arabinose efflux permease</fullName>
    </submittedName>
</protein>
<feature type="transmembrane region" description="Helical" evidence="6">
    <location>
        <begin position="34"/>
        <end position="58"/>
    </location>
</feature>
<accession>A0A370HGW3</accession>
<dbReference type="GO" id="GO:0005886">
    <property type="term" value="C:plasma membrane"/>
    <property type="evidence" value="ECO:0007669"/>
    <property type="project" value="UniProtKB-SubCell"/>
</dbReference>
<feature type="transmembrane region" description="Helical" evidence="6">
    <location>
        <begin position="322"/>
        <end position="340"/>
    </location>
</feature>
<dbReference type="PROSITE" id="PS50850">
    <property type="entry name" value="MFS"/>
    <property type="match status" value="1"/>
</dbReference>
<evidence type="ECO:0000259" key="7">
    <source>
        <dbReference type="PROSITE" id="PS50850"/>
    </source>
</evidence>
<keyword evidence="3 6" id="KW-0812">Transmembrane</keyword>
<dbReference type="InterPro" id="IPR011701">
    <property type="entry name" value="MFS"/>
</dbReference>
<evidence type="ECO:0000313" key="8">
    <source>
        <dbReference type="EMBL" id="RDI56789.1"/>
    </source>
</evidence>
<feature type="transmembrane region" description="Helical" evidence="6">
    <location>
        <begin position="95"/>
        <end position="116"/>
    </location>
</feature>
<name>A0A370HGW3_9HYPH</name>
<keyword evidence="9" id="KW-1185">Reference proteome</keyword>
<keyword evidence="5 6" id="KW-0472">Membrane</keyword>
<feature type="transmembrane region" description="Helical" evidence="6">
    <location>
        <begin position="346"/>
        <end position="375"/>
    </location>
</feature>
<feature type="transmembrane region" description="Helical" evidence="6">
    <location>
        <begin position="70"/>
        <end position="89"/>
    </location>
</feature>
<dbReference type="Proteomes" id="UP000254925">
    <property type="component" value="Unassembled WGS sequence"/>
</dbReference>
<evidence type="ECO:0000256" key="4">
    <source>
        <dbReference type="ARBA" id="ARBA00022989"/>
    </source>
</evidence>
<gene>
    <name evidence="8" type="ORF">DES45_108138</name>
</gene>